<dbReference type="InterPro" id="IPR007421">
    <property type="entry name" value="Schlafen_AlbA_2_dom"/>
</dbReference>
<keyword evidence="3" id="KW-1185">Reference proteome</keyword>
<name>A0ABQ2B8S7_9MICO</name>
<dbReference type="Pfam" id="PF04326">
    <property type="entry name" value="SLFN_AlbA_2"/>
    <property type="match status" value="1"/>
</dbReference>
<dbReference type="InterPro" id="IPR036390">
    <property type="entry name" value="WH_DNA-bd_sf"/>
</dbReference>
<dbReference type="Gene3D" id="3.30.565.60">
    <property type="match status" value="1"/>
</dbReference>
<dbReference type="SUPFAM" id="SSF46785">
    <property type="entry name" value="Winged helix' DNA-binding domain"/>
    <property type="match status" value="1"/>
</dbReference>
<sequence>MDAERGARLVAEGEKLDVEFKSEERQLYADKELIEAVACLANGSGGVLFLGVEDDGTVTGARPRHGTRTDPFRVQATIANGTIPPLPARVSLLTIAEKGVVAIEVDEATTPVGTKTGRYTRRALRNDGMPECTPYPLHEMLSTTTSAGESDYATLRAPGATWADLDSTEFDRFRRLAASQSGDGTLATLSDVEIARSLGVTDPGRAEPTPLMGALLLFGSATALARFAPTHETFFQVMRGSDVEVNEHIVGALLKAAEELFTRFSPYNTEEEVDAGLVRLALPRVPERALREVIANALVHRDYTMTGAVRLQVGDDAVVVSSPGSFPRGISLDNLLDHSRPRSRTLADAFKRAGLVERTGRGIPRMFESTLRIGRDAPDYSRSTSDAVVASFATSDADAALARFVFEKESAQGSPMALSVLQVLHELRREGDLSVVEAARLLQKVEGEARASLTRMVEAGLVEPRGSGRGRRYHLSAATYRALQSDPSDVRVRGFDRIQLRQMVLTYVRAHGKITRATTAELCSLAPPAATALLRSMVDAGDLELRGERRGAHYVLPGTGSAEG</sequence>
<dbReference type="InterPro" id="IPR036388">
    <property type="entry name" value="WH-like_DNA-bd_sf"/>
</dbReference>
<dbReference type="Proteomes" id="UP000632535">
    <property type="component" value="Unassembled WGS sequence"/>
</dbReference>
<dbReference type="InterPro" id="IPR038475">
    <property type="entry name" value="RecG_C_sf"/>
</dbReference>
<evidence type="ECO:0000313" key="3">
    <source>
        <dbReference type="Proteomes" id="UP000632535"/>
    </source>
</evidence>
<proteinExistence type="predicted"/>
<evidence type="ECO:0000259" key="1">
    <source>
        <dbReference type="Pfam" id="PF04326"/>
    </source>
</evidence>
<comment type="caution">
    <text evidence="2">The sequence shown here is derived from an EMBL/GenBank/DDBJ whole genome shotgun (WGS) entry which is preliminary data.</text>
</comment>
<dbReference type="Gene3D" id="3.30.950.30">
    <property type="entry name" value="Schlafen, AAA domain"/>
    <property type="match status" value="1"/>
</dbReference>
<dbReference type="CDD" id="cd00090">
    <property type="entry name" value="HTH_ARSR"/>
    <property type="match status" value="1"/>
</dbReference>
<dbReference type="Pfam" id="PF13749">
    <property type="entry name" value="HATPase_c_4"/>
    <property type="match status" value="1"/>
</dbReference>
<dbReference type="InterPro" id="IPR038461">
    <property type="entry name" value="Schlafen_AlbA_2_dom_sf"/>
</dbReference>
<evidence type="ECO:0000313" key="2">
    <source>
        <dbReference type="EMBL" id="GGI10737.1"/>
    </source>
</evidence>
<gene>
    <name evidence="2" type="ORF">GCM10007368_32720</name>
</gene>
<protein>
    <submittedName>
        <fullName evidence="2">ATPase AAA</fullName>
    </submittedName>
</protein>
<organism evidence="2 3">
    <name type="scientific">Isoptericola cucumis</name>
    <dbReference type="NCBI Taxonomy" id="1776856"/>
    <lineage>
        <taxon>Bacteria</taxon>
        <taxon>Bacillati</taxon>
        <taxon>Actinomycetota</taxon>
        <taxon>Actinomycetes</taxon>
        <taxon>Micrococcales</taxon>
        <taxon>Promicromonosporaceae</taxon>
        <taxon>Isoptericola</taxon>
    </lineage>
</organism>
<dbReference type="EMBL" id="BMDG01000012">
    <property type="protein sequence ID" value="GGI10737.1"/>
    <property type="molecule type" value="Genomic_DNA"/>
</dbReference>
<dbReference type="PANTHER" id="PTHR30595">
    <property type="entry name" value="GLPR-RELATED TRANSCRIPTIONAL REPRESSOR"/>
    <property type="match status" value="1"/>
</dbReference>
<dbReference type="Gene3D" id="1.10.10.10">
    <property type="entry name" value="Winged helix-like DNA-binding domain superfamily/Winged helix DNA-binding domain"/>
    <property type="match status" value="2"/>
</dbReference>
<dbReference type="PANTHER" id="PTHR30595:SF6">
    <property type="entry name" value="SCHLAFEN ALBA-2 DOMAIN-CONTAINING PROTEIN"/>
    <property type="match status" value="1"/>
</dbReference>
<feature type="domain" description="Schlafen AlbA-2" evidence="1">
    <location>
        <begin position="14"/>
        <end position="123"/>
    </location>
</feature>
<accession>A0ABQ2B8S7</accession>
<dbReference type="InterPro" id="IPR011991">
    <property type="entry name" value="ArsR-like_HTH"/>
</dbReference>
<dbReference type="RefSeq" id="WP_188524785.1">
    <property type="nucleotide sequence ID" value="NZ_BMDG01000012.1"/>
</dbReference>
<reference evidence="3" key="1">
    <citation type="journal article" date="2019" name="Int. J. Syst. Evol. Microbiol.">
        <title>The Global Catalogue of Microorganisms (GCM) 10K type strain sequencing project: providing services to taxonomists for standard genome sequencing and annotation.</title>
        <authorList>
            <consortium name="The Broad Institute Genomics Platform"/>
            <consortium name="The Broad Institute Genome Sequencing Center for Infectious Disease"/>
            <person name="Wu L."/>
            <person name="Ma J."/>
        </authorList>
    </citation>
    <scope>NUCLEOTIDE SEQUENCE [LARGE SCALE GENOMIC DNA]</scope>
    <source>
        <strain evidence="3">CCM 8653</strain>
    </source>
</reference>